<dbReference type="KEGG" id="loa:LOAG_03350"/>
<dbReference type="GeneID" id="9940744"/>
<accession>A0A1S0U550</accession>
<name>A0A1S0U550_LOALO</name>
<dbReference type="RefSeq" id="XP_003138935.1">
    <property type="nucleotide sequence ID" value="XM_003138887.1"/>
</dbReference>
<sequence>MASSWRPLCYQPSALNPVAISGNDFVVCFVVWWDPYFGWLTFCPATLNIARHASNMTYGVRMFLNKHKEFAATIHLYALGHIIINLLYAIFNADNDDRLLYTEL</sequence>
<gene>
    <name evidence="2" type="ORF">LOAG_03350</name>
</gene>
<evidence type="ECO:0000313" key="2">
    <source>
        <dbReference type="EMBL" id="EFO25131.1"/>
    </source>
</evidence>
<keyword evidence="1" id="KW-1133">Transmembrane helix</keyword>
<keyword evidence="1" id="KW-0472">Membrane</keyword>
<dbReference type="AlphaFoldDB" id="A0A1S0U550"/>
<dbReference type="EMBL" id="JH712096">
    <property type="protein sequence ID" value="EFO25131.1"/>
    <property type="molecule type" value="Genomic_DNA"/>
</dbReference>
<dbReference type="InParanoid" id="A0A1S0U550"/>
<proteinExistence type="predicted"/>
<evidence type="ECO:0000256" key="1">
    <source>
        <dbReference type="SAM" id="Phobius"/>
    </source>
</evidence>
<organism evidence="2">
    <name type="scientific">Loa loa</name>
    <name type="common">Eye worm</name>
    <name type="synonym">Filaria loa</name>
    <dbReference type="NCBI Taxonomy" id="7209"/>
    <lineage>
        <taxon>Eukaryota</taxon>
        <taxon>Metazoa</taxon>
        <taxon>Ecdysozoa</taxon>
        <taxon>Nematoda</taxon>
        <taxon>Chromadorea</taxon>
        <taxon>Rhabditida</taxon>
        <taxon>Spirurina</taxon>
        <taxon>Spiruromorpha</taxon>
        <taxon>Filarioidea</taxon>
        <taxon>Onchocercidae</taxon>
        <taxon>Loa</taxon>
    </lineage>
</organism>
<protein>
    <submittedName>
        <fullName evidence="2">Uncharacterized protein</fullName>
    </submittedName>
</protein>
<reference evidence="2" key="1">
    <citation type="submission" date="2012-04" db="EMBL/GenBank/DDBJ databases">
        <title>The Genome Sequence of Loa loa.</title>
        <authorList>
            <consortium name="The Broad Institute Genome Sequencing Platform"/>
            <consortium name="Broad Institute Genome Sequencing Center for Infectious Disease"/>
            <person name="Nutman T.B."/>
            <person name="Fink D.L."/>
            <person name="Russ C."/>
            <person name="Young S."/>
            <person name="Zeng Q."/>
            <person name="Gargeya S."/>
            <person name="Alvarado L."/>
            <person name="Berlin A."/>
            <person name="Chapman S.B."/>
            <person name="Chen Z."/>
            <person name="Freedman E."/>
            <person name="Gellesch M."/>
            <person name="Goldberg J."/>
            <person name="Griggs A."/>
            <person name="Gujja S."/>
            <person name="Heilman E.R."/>
            <person name="Heiman D."/>
            <person name="Howarth C."/>
            <person name="Mehta T."/>
            <person name="Neiman D."/>
            <person name="Pearson M."/>
            <person name="Roberts A."/>
            <person name="Saif S."/>
            <person name="Shea T."/>
            <person name="Shenoy N."/>
            <person name="Sisk P."/>
            <person name="Stolte C."/>
            <person name="Sykes S."/>
            <person name="White J."/>
            <person name="Yandava C."/>
            <person name="Haas B."/>
            <person name="Henn M.R."/>
            <person name="Nusbaum C."/>
            <person name="Birren B."/>
        </authorList>
    </citation>
    <scope>NUCLEOTIDE SEQUENCE [LARGE SCALE GENOMIC DNA]</scope>
</reference>
<feature type="transmembrane region" description="Helical" evidence="1">
    <location>
        <begin position="70"/>
        <end position="91"/>
    </location>
</feature>
<dbReference type="CTD" id="9940744"/>
<keyword evidence="1" id="KW-0812">Transmembrane</keyword>